<dbReference type="KEGG" id="tet:TTHERM_000857959"/>
<dbReference type="AlphaFoldDB" id="W7XHZ1"/>
<protein>
    <submittedName>
        <fullName evidence="1">Uncharacterized protein</fullName>
    </submittedName>
</protein>
<dbReference type="Proteomes" id="UP000009168">
    <property type="component" value="Unassembled WGS sequence"/>
</dbReference>
<reference evidence="2" key="1">
    <citation type="journal article" date="2006" name="PLoS Biol.">
        <title>Macronuclear genome sequence of the ciliate Tetrahymena thermophila, a model eukaryote.</title>
        <authorList>
            <person name="Eisen J.A."/>
            <person name="Coyne R.S."/>
            <person name="Wu M."/>
            <person name="Wu D."/>
            <person name="Thiagarajan M."/>
            <person name="Wortman J.R."/>
            <person name="Badger J.H."/>
            <person name="Ren Q."/>
            <person name="Amedeo P."/>
            <person name="Jones K.M."/>
            <person name="Tallon L.J."/>
            <person name="Delcher A.L."/>
            <person name="Salzberg S.L."/>
            <person name="Silva J.C."/>
            <person name="Haas B.J."/>
            <person name="Majoros W.H."/>
            <person name="Farzad M."/>
            <person name="Carlton J.M."/>
            <person name="Smith R.K. Jr."/>
            <person name="Garg J."/>
            <person name="Pearlman R.E."/>
            <person name="Karrer K.M."/>
            <person name="Sun L."/>
            <person name="Manning G."/>
            <person name="Elde N.C."/>
            <person name="Turkewitz A.P."/>
            <person name="Asai D.J."/>
            <person name="Wilkes D.E."/>
            <person name="Wang Y."/>
            <person name="Cai H."/>
            <person name="Collins K."/>
            <person name="Stewart B.A."/>
            <person name="Lee S.R."/>
            <person name="Wilamowska K."/>
            <person name="Weinberg Z."/>
            <person name="Ruzzo W.L."/>
            <person name="Wloga D."/>
            <person name="Gaertig J."/>
            <person name="Frankel J."/>
            <person name="Tsao C.-C."/>
            <person name="Gorovsky M.A."/>
            <person name="Keeling P.J."/>
            <person name="Waller R.F."/>
            <person name="Patron N.J."/>
            <person name="Cherry J.M."/>
            <person name="Stover N.A."/>
            <person name="Krieger C.J."/>
            <person name="del Toro C."/>
            <person name="Ryder H.F."/>
            <person name="Williamson S.C."/>
            <person name="Barbeau R.A."/>
            <person name="Hamilton E.P."/>
            <person name="Orias E."/>
        </authorList>
    </citation>
    <scope>NUCLEOTIDE SEQUENCE [LARGE SCALE GENOMIC DNA]</scope>
    <source>
        <strain evidence="2">SB210</strain>
    </source>
</reference>
<name>W7XHZ1_TETTS</name>
<dbReference type="GeneID" id="24440941"/>
<dbReference type="InParanoid" id="W7XHZ1"/>
<dbReference type="EMBL" id="GG662557">
    <property type="protein sequence ID" value="EWS72834.1"/>
    <property type="molecule type" value="Genomic_DNA"/>
</dbReference>
<sequence>MVKNKKKWKKNPVSNSQTFHDICLRKIYNYFNQILYLMHLIFKVFLKKQKNYKKEKEEIQDCLKSLICLMVKNFQQNPLLFPFEFYTMNYMESIISKSILTHICRSILNSVRKVYEIVEKQTYNSNFIKDLQINQVFMSIFQLKKIKKLYILNLWRIKTTKISLNLEIISQNFPLQIFFSFRFQKIYQEKISKIEDNIQMSIFNSFKQLFILNSFYIKILLFRQIQIEGLNKFSNKIYFKKI</sequence>
<gene>
    <name evidence="1" type="ORF">TTHERM_000857959</name>
</gene>
<keyword evidence="2" id="KW-1185">Reference proteome</keyword>
<organism evidence="1 2">
    <name type="scientific">Tetrahymena thermophila (strain SB210)</name>
    <dbReference type="NCBI Taxonomy" id="312017"/>
    <lineage>
        <taxon>Eukaryota</taxon>
        <taxon>Sar</taxon>
        <taxon>Alveolata</taxon>
        <taxon>Ciliophora</taxon>
        <taxon>Intramacronucleata</taxon>
        <taxon>Oligohymenophorea</taxon>
        <taxon>Hymenostomatida</taxon>
        <taxon>Tetrahymenina</taxon>
        <taxon>Tetrahymenidae</taxon>
        <taxon>Tetrahymena</taxon>
    </lineage>
</organism>
<dbReference type="RefSeq" id="XP_012654625.1">
    <property type="nucleotide sequence ID" value="XM_012799171.1"/>
</dbReference>
<evidence type="ECO:0000313" key="2">
    <source>
        <dbReference type="Proteomes" id="UP000009168"/>
    </source>
</evidence>
<proteinExistence type="predicted"/>
<evidence type="ECO:0000313" key="1">
    <source>
        <dbReference type="EMBL" id="EWS72834.1"/>
    </source>
</evidence>
<accession>W7XHZ1</accession>